<sequence length="132" mass="14901">MATRNFITILVVTLVAAIFAFDQLPSNYSLKQRKTTCKDYCMGKFISDQTDFHFQDAGWEICACPVAQESGSWFNSKCYKNCHKRCLSTNGLCAWNQALNTDYKGRCCSNANNNAAIRKQCYKNGTGLCYQT</sequence>
<gene>
    <name evidence="1" type="ORF">MSPICULIGERA_LOCUS23027</name>
</gene>
<dbReference type="AlphaFoldDB" id="A0AA36DEU4"/>
<proteinExistence type="predicted"/>
<accession>A0AA36DEU4</accession>
<dbReference type="Proteomes" id="UP001177023">
    <property type="component" value="Unassembled WGS sequence"/>
</dbReference>
<evidence type="ECO:0000313" key="1">
    <source>
        <dbReference type="EMBL" id="CAJ0584994.1"/>
    </source>
</evidence>
<feature type="non-terminal residue" evidence="1">
    <location>
        <position position="1"/>
    </location>
</feature>
<reference evidence="1" key="1">
    <citation type="submission" date="2023-06" db="EMBL/GenBank/DDBJ databases">
        <authorList>
            <person name="Delattre M."/>
        </authorList>
    </citation>
    <scope>NUCLEOTIDE SEQUENCE</scope>
    <source>
        <strain evidence="1">AF72</strain>
    </source>
</reference>
<dbReference type="EMBL" id="CATQJA010002702">
    <property type="protein sequence ID" value="CAJ0584994.1"/>
    <property type="molecule type" value="Genomic_DNA"/>
</dbReference>
<protein>
    <submittedName>
        <fullName evidence="1">Uncharacterized protein</fullName>
    </submittedName>
</protein>
<evidence type="ECO:0000313" key="2">
    <source>
        <dbReference type="Proteomes" id="UP001177023"/>
    </source>
</evidence>
<name>A0AA36DEU4_9BILA</name>
<keyword evidence="2" id="KW-1185">Reference proteome</keyword>
<organism evidence="1 2">
    <name type="scientific">Mesorhabditis spiculigera</name>
    <dbReference type="NCBI Taxonomy" id="96644"/>
    <lineage>
        <taxon>Eukaryota</taxon>
        <taxon>Metazoa</taxon>
        <taxon>Ecdysozoa</taxon>
        <taxon>Nematoda</taxon>
        <taxon>Chromadorea</taxon>
        <taxon>Rhabditida</taxon>
        <taxon>Rhabditina</taxon>
        <taxon>Rhabditomorpha</taxon>
        <taxon>Rhabditoidea</taxon>
        <taxon>Rhabditidae</taxon>
        <taxon>Mesorhabditinae</taxon>
        <taxon>Mesorhabditis</taxon>
    </lineage>
</organism>
<comment type="caution">
    <text evidence="1">The sequence shown here is derived from an EMBL/GenBank/DDBJ whole genome shotgun (WGS) entry which is preliminary data.</text>
</comment>